<keyword evidence="1" id="KW-0812">Transmembrane</keyword>
<comment type="caution">
    <text evidence="2">The sequence shown here is derived from an EMBL/GenBank/DDBJ whole genome shotgun (WGS) entry which is preliminary data.</text>
</comment>
<dbReference type="Proteomes" id="UP000633814">
    <property type="component" value="Unassembled WGS sequence"/>
</dbReference>
<dbReference type="EMBL" id="JAEINI020000002">
    <property type="protein sequence ID" value="MCB5226170.1"/>
    <property type="molecule type" value="Genomic_DNA"/>
</dbReference>
<keyword evidence="1" id="KW-1133">Transmembrane helix</keyword>
<name>A0ABS8C210_9ALTE</name>
<accession>A0ABS8C210</accession>
<feature type="transmembrane region" description="Helical" evidence="1">
    <location>
        <begin position="95"/>
        <end position="120"/>
    </location>
</feature>
<evidence type="ECO:0000256" key="1">
    <source>
        <dbReference type="SAM" id="Phobius"/>
    </source>
</evidence>
<sequence>MSNTPIKPPGIYKRYWHAYGGTKALIKSPYLWLAFFVSLLLFRIWTVPGWWDHVFSIVPSLLGFSLGGFALWIAIGDDSFRKFIAEKETAETVSIYSAVNANFVHFILLQVISIFAALIAKAANFTLPAGHFLLQKMGECFYLLTGAFSFLGFLVFVYALLSTLAAVMGLLRVTYMYELYINSKKN</sequence>
<dbReference type="RefSeq" id="WP_226750256.1">
    <property type="nucleotide sequence ID" value="NZ_JAEINI020000002.1"/>
</dbReference>
<protein>
    <submittedName>
        <fullName evidence="2">Uncharacterized protein</fullName>
    </submittedName>
</protein>
<feature type="transmembrane region" description="Helical" evidence="1">
    <location>
        <begin position="54"/>
        <end position="75"/>
    </location>
</feature>
<organism evidence="2 3">
    <name type="scientific">Alishewanella maricola</name>
    <dbReference type="NCBI Taxonomy" id="2795740"/>
    <lineage>
        <taxon>Bacteria</taxon>
        <taxon>Pseudomonadati</taxon>
        <taxon>Pseudomonadota</taxon>
        <taxon>Gammaproteobacteria</taxon>
        <taxon>Alteromonadales</taxon>
        <taxon>Alteromonadaceae</taxon>
        <taxon>Alishewanella</taxon>
    </lineage>
</organism>
<keyword evidence="3" id="KW-1185">Reference proteome</keyword>
<feature type="transmembrane region" description="Helical" evidence="1">
    <location>
        <begin position="30"/>
        <end position="47"/>
    </location>
</feature>
<evidence type="ECO:0000313" key="2">
    <source>
        <dbReference type="EMBL" id="MCB5226170.1"/>
    </source>
</evidence>
<proteinExistence type="predicted"/>
<gene>
    <name evidence="2" type="ORF">JAO78_005010</name>
</gene>
<feature type="transmembrane region" description="Helical" evidence="1">
    <location>
        <begin position="141"/>
        <end position="171"/>
    </location>
</feature>
<evidence type="ECO:0000313" key="3">
    <source>
        <dbReference type="Proteomes" id="UP000633814"/>
    </source>
</evidence>
<keyword evidence="1" id="KW-0472">Membrane</keyword>
<reference evidence="2 3" key="1">
    <citation type="submission" date="2021-10" db="EMBL/GenBank/DDBJ databases">
        <title>Alishewanella koreense sp. nov. isolated from seawater of southwestern coast in South Korea and the proposal for the reclassification of Rheinheimera perlucida and Rheinheimera tuosuensis as Arsukibacterium perlucida and Arsukibacterium tuosuensis.</title>
        <authorList>
            <person name="Kim K.H."/>
            <person name="Ruan W."/>
            <person name="Kim K.R."/>
            <person name="Baek J.H."/>
            <person name="Jeon C.O."/>
        </authorList>
    </citation>
    <scope>NUCLEOTIDE SEQUENCE [LARGE SCALE GENOMIC DNA]</scope>
    <source>
        <strain evidence="2 3">16-MA</strain>
    </source>
</reference>